<dbReference type="SUPFAM" id="SSF49303">
    <property type="entry name" value="beta-Galactosidase/glucuronidase domain"/>
    <property type="match status" value="2"/>
</dbReference>
<keyword evidence="8 10" id="KW-0326">Glycosidase</keyword>
<dbReference type="PANTHER" id="PTHR46323:SF2">
    <property type="entry name" value="BETA-GALACTOSIDASE"/>
    <property type="match status" value="1"/>
</dbReference>
<dbReference type="InterPro" id="IPR032312">
    <property type="entry name" value="LacZ_4"/>
</dbReference>
<keyword evidence="14" id="KW-1185">Reference proteome</keyword>
<dbReference type="PROSITE" id="PS00608">
    <property type="entry name" value="GLYCOSYL_HYDROL_F2_2"/>
    <property type="match status" value="1"/>
</dbReference>
<dbReference type="GO" id="GO:0004565">
    <property type="term" value="F:beta-galactosidase activity"/>
    <property type="evidence" value="ECO:0007669"/>
    <property type="project" value="UniProtKB-EC"/>
</dbReference>
<evidence type="ECO:0000256" key="6">
    <source>
        <dbReference type="ARBA" id="ARBA00022801"/>
    </source>
</evidence>
<feature type="chain" id="PRO_5021959652" description="Beta-galactosidase" evidence="11">
    <location>
        <begin position="20"/>
        <end position="1054"/>
    </location>
</feature>
<dbReference type="Pfam" id="PF02836">
    <property type="entry name" value="Glyco_hydro_2_C"/>
    <property type="match status" value="1"/>
</dbReference>
<evidence type="ECO:0000256" key="1">
    <source>
        <dbReference type="ARBA" id="ARBA00001412"/>
    </source>
</evidence>
<dbReference type="InterPro" id="IPR011013">
    <property type="entry name" value="Gal_mutarotase_sf_dom"/>
</dbReference>
<dbReference type="Pfam" id="PF00703">
    <property type="entry name" value="Glyco_hydro_2"/>
    <property type="match status" value="1"/>
</dbReference>
<feature type="signal peptide" evidence="11">
    <location>
        <begin position="1"/>
        <end position="19"/>
    </location>
</feature>
<dbReference type="SMART" id="SM01038">
    <property type="entry name" value="Bgal_small_N"/>
    <property type="match status" value="1"/>
</dbReference>
<comment type="similarity">
    <text evidence="3 10">Belongs to the glycosyl hydrolase 2 family.</text>
</comment>
<evidence type="ECO:0000256" key="2">
    <source>
        <dbReference type="ARBA" id="ARBA00001913"/>
    </source>
</evidence>
<evidence type="ECO:0000256" key="9">
    <source>
        <dbReference type="ARBA" id="ARBA00032230"/>
    </source>
</evidence>
<dbReference type="GO" id="GO:0005990">
    <property type="term" value="P:lactose catabolic process"/>
    <property type="evidence" value="ECO:0007669"/>
    <property type="project" value="TreeGrafter"/>
</dbReference>
<sequence length="1054" mass="121672">MKSLSIIVLLFFITLNIQAQYANDWENPLVVQKNRAPSRATLYSYPTIEQAKTLDRENSPWYKSLNGIWKFNWVHKPADAPNDFYKEDYDVSKWDDINVPSCWEMKGYGKMTYVNSGYPFPNNQPYIDHNHNPVGSYKRTITIPNDWEDKTILINFGGVLNAYYLYVNGQEVGYNQGSYTTSEFDITKYIKKGKNTIAVKVYRWSDGAYLEDQDNWRMSGIFREVFLQAWPKIAISDVFVQTPLDENYKNAKLKLRPKLNIAPDVKIDGYTVKATLLDGEKAVLEKPLEISAKKIVDEWYPQTDNVYFALLETEVTNPKKWSAENPNRYTLILTLEKEGKVVQATSTKIGFRQIDVKDGVLLVNGKRIIMYGVNRHDHSPTGGKTVSREEMLEDITILKQNNMNLIRTCHYPNDPYLYDLCDELGIYVMDEANLESHGLRGELSNRPEWSYSFLDRAIKMVERDKNHPSIIFWSLGNESGTGPNHAAMSGWVKNYDPTRLVHSEGAQGDPTDPKYIKQGDMDNLTNILNPRDRSYVDVISRMYAPAKTLRKFAKDPNDNRPIINCEFMHSMGNSLGSLKEYLDDARSNPRIIGGAIWDYIDQGILLKNKKGESYWGYGNDPNENFGFDPRRFNFLINGIINPDKSPKPALYECKKVFQPIEFSAVPNNEFSIKVKNWHHFTNLKEYQFNWSLKANGKTIQVGKLSELNIEPTSEKIIKIPVDNFTKEANIEYSIRINAVLKDKTMFADAGYEIAWEDFVLSKLTSEIKETPSNVTFVENEEYIVATTAKYEIKVDKKTGFITSYESNKKSMILSPLQPNLVRASTDNDRARGNKIVKDAQQWKSFSEDLSIKKISTQKSQKSIIVEGTSTFDSKFEFTYRFLENGVKVSFKINKPDTAPLFIRLGMQTTIPKQFKNTSYYGKGPYENYWDRKESGKLELHTCETDKLAFDYIYPQENGNRSDVRYVDFISEQQQSLRIKGFPTIDFSIWPYSQQNLEEATHTYDLKNEDFFTLNIDYRQLGVGGDDSWSQKAIAQPEYRLDKNEYDYSFLFSVQ</sequence>
<evidence type="ECO:0000313" key="14">
    <source>
        <dbReference type="Proteomes" id="UP000318833"/>
    </source>
</evidence>
<dbReference type="InterPro" id="IPR017853">
    <property type="entry name" value="GH"/>
</dbReference>
<comment type="subunit">
    <text evidence="4">Monomer.</text>
</comment>
<dbReference type="Gene3D" id="2.60.40.10">
    <property type="entry name" value="Immunoglobulins"/>
    <property type="match status" value="2"/>
</dbReference>
<dbReference type="Proteomes" id="UP000318833">
    <property type="component" value="Unassembled WGS sequence"/>
</dbReference>
<dbReference type="InterPro" id="IPR006104">
    <property type="entry name" value="Glyco_hydro_2_N"/>
</dbReference>
<dbReference type="InterPro" id="IPR023230">
    <property type="entry name" value="Glyco_hydro_2_CS"/>
</dbReference>
<dbReference type="InterPro" id="IPR006103">
    <property type="entry name" value="Glyco_hydro_2_cat"/>
</dbReference>
<keyword evidence="11" id="KW-0732">Signal</keyword>
<dbReference type="RefSeq" id="WP_143918405.1">
    <property type="nucleotide sequence ID" value="NZ_CANMIK010000077.1"/>
</dbReference>
<dbReference type="InterPro" id="IPR006102">
    <property type="entry name" value="Ig-like_GH2"/>
</dbReference>
<comment type="cofactor">
    <cofactor evidence="2">
        <name>Ca(2+)</name>
        <dbReference type="ChEBI" id="CHEBI:29108"/>
    </cofactor>
</comment>
<evidence type="ECO:0000256" key="3">
    <source>
        <dbReference type="ARBA" id="ARBA00007401"/>
    </source>
</evidence>
<dbReference type="AlphaFoldDB" id="A0A554VD40"/>
<dbReference type="Pfam" id="PF02929">
    <property type="entry name" value="Bgal_small_N"/>
    <property type="match status" value="1"/>
</dbReference>
<comment type="caution">
    <text evidence="13">The sequence shown here is derived from an EMBL/GenBank/DDBJ whole genome shotgun (WGS) entry which is preliminary data.</text>
</comment>
<dbReference type="SUPFAM" id="SSF49785">
    <property type="entry name" value="Galactose-binding domain-like"/>
    <property type="match status" value="1"/>
</dbReference>
<evidence type="ECO:0000259" key="12">
    <source>
        <dbReference type="SMART" id="SM01038"/>
    </source>
</evidence>
<comment type="catalytic activity">
    <reaction evidence="1 10">
        <text>Hydrolysis of terminal non-reducing beta-D-galactose residues in beta-D-galactosides.</text>
        <dbReference type="EC" id="3.2.1.23"/>
    </reaction>
</comment>
<dbReference type="PRINTS" id="PR00132">
    <property type="entry name" value="GLHYDRLASE2"/>
</dbReference>
<accession>A0A554VD40</accession>
<dbReference type="OrthoDB" id="9801077at2"/>
<dbReference type="EMBL" id="VLNR01000074">
    <property type="protein sequence ID" value="TSE04725.1"/>
    <property type="molecule type" value="Genomic_DNA"/>
</dbReference>
<evidence type="ECO:0000256" key="5">
    <source>
        <dbReference type="ARBA" id="ARBA00012756"/>
    </source>
</evidence>
<dbReference type="PANTHER" id="PTHR46323">
    <property type="entry name" value="BETA-GALACTOSIDASE"/>
    <property type="match status" value="1"/>
</dbReference>
<reference evidence="13 14" key="1">
    <citation type="submission" date="2019-07" db="EMBL/GenBank/DDBJ databases">
        <title>The draft genome sequence of Aquimarina algiphila M91.</title>
        <authorList>
            <person name="Meng X."/>
        </authorList>
    </citation>
    <scope>NUCLEOTIDE SEQUENCE [LARGE SCALE GENOMIC DNA]</scope>
    <source>
        <strain evidence="13 14">M91</strain>
    </source>
</reference>
<dbReference type="EC" id="3.2.1.23" evidence="5 10"/>
<evidence type="ECO:0000313" key="13">
    <source>
        <dbReference type="EMBL" id="TSE04725.1"/>
    </source>
</evidence>
<feature type="domain" description="Beta galactosidase small chain/" evidence="12">
    <location>
        <begin position="783"/>
        <end position="1052"/>
    </location>
</feature>
<dbReference type="InterPro" id="IPR014718">
    <property type="entry name" value="GH-type_carb-bd"/>
</dbReference>
<dbReference type="InterPro" id="IPR050347">
    <property type="entry name" value="Bact_Beta-galactosidase"/>
</dbReference>
<dbReference type="PROSITE" id="PS00719">
    <property type="entry name" value="GLYCOSYL_HYDROL_F2_1"/>
    <property type="match status" value="1"/>
</dbReference>
<protein>
    <recommendedName>
        <fullName evidence="5 10">Beta-galactosidase</fullName>
        <ecNumber evidence="5 10">3.2.1.23</ecNumber>
    </recommendedName>
    <alternativeName>
        <fullName evidence="9 10">Lactase</fullName>
    </alternativeName>
</protein>
<proteinExistence type="inferred from homology"/>
<dbReference type="InterPro" id="IPR004199">
    <property type="entry name" value="B-gal_small/dom_5"/>
</dbReference>
<evidence type="ECO:0000256" key="7">
    <source>
        <dbReference type="ARBA" id="ARBA00022837"/>
    </source>
</evidence>
<dbReference type="Gene3D" id="2.60.120.260">
    <property type="entry name" value="Galactose-binding domain-like"/>
    <property type="match status" value="1"/>
</dbReference>
<dbReference type="InterPro" id="IPR023232">
    <property type="entry name" value="Glyco_hydro_2_AS"/>
</dbReference>
<gene>
    <name evidence="13" type="ORF">FOF46_25405</name>
</gene>
<dbReference type="InterPro" id="IPR013783">
    <property type="entry name" value="Ig-like_fold"/>
</dbReference>
<evidence type="ECO:0000256" key="10">
    <source>
        <dbReference type="RuleBase" id="RU361154"/>
    </source>
</evidence>
<evidence type="ECO:0000256" key="11">
    <source>
        <dbReference type="SAM" id="SignalP"/>
    </source>
</evidence>
<name>A0A554VD40_9FLAO</name>
<dbReference type="Pfam" id="PF02837">
    <property type="entry name" value="Glyco_hydro_2_N"/>
    <property type="match status" value="1"/>
</dbReference>
<dbReference type="Gene3D" id="3.20.20.80">
    <property type="entry name" value="Glycosidases"/>
    <property type="match status" value="1"/>
</dbReference>
<organism evidence="13 14">
    <name type="scientific">Aquimarina algiphila</name>
    <dbReference type="NCBI Taxonomy" id="2047982"/>
    <lineage>
        <taxon>Bacteria</taxon>
        <taxon>Pseudomonadati</taxon>
        <taxon>Bacteroidota</taxon>
        <taxon>Flavobacteriia</taxon>
        <taxon>Flavobacteriales</taxon>
        <taxon>Flavobacteriaceae</taxon>
        <taxon>Aquimarina</taxon>
    </lineage>
</organism>
<evidence type="ECO:0000256" key="4">
    <source>
        <dbReference type="ARBA" id="ARBA00011245"/>
    </source>
</evidence>
<dbReference type="SUPFAM" id="SSF74650">
    <property type="entry name" value="Galactose mutarotase-like"/>
    <property type="match status" value="1"/>
</dbReference>
<dbReference type="InterPro" id="IPR006101">
    <property type="entry name" value="Glyco_hydro_2"/>
</dbReference>
<dbReference type="SUPFAM" id="SSF51445">
    <property type="entry name" value="(Trans)glycosidases"/>
    <property type="match status" value="1"/>
</dbReference>
<dbReference type="InterPro" id="IPR036156">
    <property type="entry name" value="Beta-gal/glucu_dom_sf"/>
</dbReference>
<keyword evidence="6 10" id="KW-0378">Hydrolase</keyword>
<dbReference type="GO" id="GO:0030246">
    <property type="term" value="F:carbohydrate binding"/>
    <property type="evidence" value="ECO:0007669"/>
    <property type="project" value="InterPro"/>
</dbReference>
<keyword evidence="7" id="KW-0106">Calcium</keyword>
<dbReference type="InterPro" id="IPR008979">
    <property type="entry name" value="Galactose-bd-like_sf"/>
</dbReference>
<dbReference type="GO" id="GO:0009341">
    <property type="term" value="C:beta-galactosidase complex"/>
    <property type="evidence" value="ECO:0007669"/>
    <property type="project" value="InterPro"/>
</dbReference>
<dbReference type="Pfam" id="PF16353">
    <property type="entry name" value="LacZ_4"/>
    <property type="match status" value="1"/>
</dbReference>
<dbReference type="Gene3D" id="2.70.98.10">
    <property type="match status" value="1"/>
</dbReference>
<evidence type="ECO:0000256" key="8">
    <source>
        <dbReference type="ARBA" id="ARBA00023295"/>
    </source>
</evidence>